<evidence type="ECO:0000256" key="1">
    <source>
        <dbReference type="SAM" id="Phobius"/>
    </source>
</evidence>
<dbReference type="EMBL" id="LR215973">
    <property type="protein sequence ID" value="VFB01709.1"/>
    <property type="molecule type" value="Genomic_DNA"/>
</dbReference>
<keyword evidence="1" id="KW-0472">Membrane</keyword>
<reference evidence="3 4" key="1">
    <citation type="submission" date="2019-02" db="EMBL/GenBank/DDBJ databases">
        <authorList>
            <consortium name="Pathogen Informatics"/>
        </authorList>
    </citation>
    <scope>NUCLEOTIDE SEQUENCE [LARGE SCALE GENOMIC DNA]</scope>
    <source>
        <strain evidence="3 4">3012STDY6756504</strain>
    </source>
</reference>
<dbReference type="PANTHER" id="PTHR33371:SF4">
    <property type="entry name" value="INTERMEMBRANE PHOSPHOLIPID TRANSPORT SYSTEM BINDING PROTEIN MLAD"/>
    <property type="match status" value="1"/>
</dbReference>
<evidence type="ECO:0000259" key="2">
    <source>
        <dbReference type="Pfam" id="PF02470"/>
    </source>
</evidence>
<name>A0A4U8WI42_9NOCA</name>
<dbReference type="InterPro" id="IPR052336">
    <property type="entry name" value="MlaD_Phospholipid_Transporter"/>
</dbReference>
<dbReference type="Proteomes" id="UP000290439">
    <property type="component" value="Chromosome"/>
</dbReference>
<accession>A0A4U8WI42</accession>
<keyword evidence="1" id="KW-0812">Transmembrane</keyword>
<gene>
    <name evidence="3" type="ORF">NCTC10797_05533</name>
</gene>
<dbReference type="Pfam" id="PF02470">
    <property type="entry name" value="MlaD"/>
    <property type="match status" value="1"/>
</dbReference>
<dbReference type="PANTHER" id="PTHR33371">
    <property type="entry name" value="INTERMEMBRANE PHOSPHOLIPID TRANSPORT SYSTEM BINDING PROTEIN MLAD-RELATED"/>
    <property type="match status" value="1"/>
</dbReference>
<keyword evidence="1" id="KW-1133">Transmembrane helix</keyword>
<proteinExistence type="predicted"/>
<evidence type="ECO:0000313" key="4">
    <source>
        <dbReference type="Proteomes" id="UP000290439"/>
    </source>
</evidence>
<organism evidence="3 4">
    <name type="scientific">Nocardia cyriacigeorgica</name>
    <dbReference type="NCBI Taxonomy" id="135487"/>
    <lineage>
        <taxon>Bacteria</taxon>
        <taxon>Bacillati</taxon>
        <taxon>Actinomycetota</taxon>
        <taxon>Actinomycetes</taxon>
        <taxon>Mycobacteriales</taxon>
        <taxon>Nocardiaceae</taxon>
        <taxon>Nocardia</taxon>
    </lineage>
</organism>
<protein>
    <submittedName>
        <fullName evidence="3">Virulence factor Mce family protein</fullName>
    </submittedName>
</protein>
<feature type="transmembrane region" description="Helical" evidence="1">
    <location>
        <begin position="16"/>
        <end position="37"/>
    </location>
</feature>
<evidence type="ECO:0000313" key="3">
    <source>
        <dbReference type="EMBL" id="VFB01709.1"/>
    </source>
</evidence>
<feature type="domain" description="Mce/MlaD" evidence="2">
    <location>
        <begin position="46"/>
        <end position="124"/>
    </location>
</feature>
<dbReference type="AlphaFoldDB" id="A0A4U8WI42"/>
<dbReference type="InterPro" id="IPR003399">
    <property type="entry name" value="Mce/MlaD"/>
</dbReference>
<dbReference type="RefSeq" id="WP_165448988.1">
    <property type="nucleotide sequence ID" value="NZ_JADLQR010000003.1"/>
</dbReference>
<sequence length="346" mass="35691">MPKYGMPGVAADRTRALTVGAAVVGVIVAMLLATVCYRTLRSEDGLRIALQTEQIGDGVIAGTQVRVDGVLVGEVAEIAPDERGTQRITLELDESRLAGLDDSLKVDYAPANLFGVSELELLPGSGGSPLRADMVIDLTGDRAADVYDATMGSLLRGMSQVGATVFTPQMATVIAQAAADVEAFTPLAQALIAAARTVADNQSMPSSELVGRLGGAFDGGGKFAGATIEVIDQFVEIDVLNTDREHLDSGVAALTGQILPALATTLTEAGQLSGYTDMLAPMLTVLARTVSTPQQSAADLRALLTRLGAAMKDTPDGPVLDLELDLRGVPGIAVPLLGLPAKGGTR</sequence>